<dbReference type="Proteomes" id="UP000033636">
    <property type="component" value="Unassembled WGS sequence"/>
</dbReference>
<comment type="caution">
    <text evidence="1">The sequence shown here is derived from an EMBL/GenBank/DDBJ whole genome shotgun (WGS) entry which is preliminary data.</text>
</comment>
<keyword evidence="1" id="KW-0067">ATP-binding</keyword>
<sequence length="222" mass="24696">MAEEEIRLVDVHKYYGAWPALRGVTYSIPRGVFQCVVGPSGSGKSTLLHVIGGIDKPTKGDVWVAGLHLNELGENELADFRNKYIGFVFQLFYLIPRMTILENVELPLILRGIPKAKRREAALEALKMVGLGHIDPKKRPTQLSGGEQQRVAIARAIVAKPRILLADEPTGNLDSATTKTVMETFLSLKRELGITIVMVTHNLELLSYCDRVVRIRDGRIVE</sequence>
<proteinExistence type="predicted"/>
<name>A0ACC6V080_9CREN</name>
<organism evidence="1 2">
    <name type="scientific">Thermoproteus sp. AZ2</name>
    <dbReference type="NCBI Taxonomy" id="1609232"/>
    <lineage>
        <taxon>Archaea</taxon>
        <taxon>Thermoproteota</taxon>
        <taxon>Thermoprotei</taxon>
        <taxon>Thermoproteales</taxon>
        <taxon>Thermoproteaceae</taxon>
        <taxon>Thermoproteus</taxon>
    </lineage>
</organism>
<evidence type="ECO:0000313" key="2">
    <source>
        <dbReference type="Proteomes" id="UP000033636"/>
    </source>
</evidence>
<accession>A0ACC6V080</accession>
<dbReference type="EMBL" id="JZWT02000009">
    <property type="protein sequence ID" value="MFB6490469.1"/>
    <property type="molecule type" value="Genomic_DNA"/>
</dbReference>
<evidence type="ECO:0000313" key="1">
    <source>
        <dbReference type="EMBL" id="MFB6490469.1"/>
    </source>
</evidence>
<gene>
    <name evidence="1" type="ORF">TU35_004325</name>
</gene>
<keyword evidence="1" id="KW-0547">Nucleotide-binding</keyword>
<reference evidence="1" key="1">
    <citation type="submission" date="2024-07" db="EMBL/GenBank/DDBJ databases">
        <title>Metagenome and Metagenome-Assembled Genomes of Archaea from a hot spring from the geothermal field of Los Azufres, Mexico.</title>
        <authorList>
            <person name="Marin-Paredes R."/>
            <person name="Martinez-Romero E."/>
            <person name="Servin-Garciduenas L.E."/>
        </authorList>
    </citation>
    <scope>NUCLEOTIDE SEQUENCE</scope>
</reference>
<protein>
    <submittedName>
        <fullName evidence="1">ABC transporter ATP-binding protein</fullName>
    </submittedName>
</protein>